<comment type="similarity">
    <text evidence="2">Belongs to the sodium:solute symporter (SSF) (TC 2.A.21) family.</text>
</comment>
<feature type="transmembrane region" description="Helical" evidence="12">
    <location>
        <begin position="85"/>
        <end position="106"/>
    </location>
</feature>
<dbReference type="GO" id="GO:0006814">
    <property type="term" value="P:sodium ion transport"/>
    <property type="evidence" value="ECO:0007669"/>
    <property type="project" value="UniProtKB-KW"/>
</dbReference>
<evidence type="ECO:0000256" key="8">
    <source>
        <dbReference type="ARBA" id="ARBA00023053"/>
    </source>
</evidence>
<evidence type="ECO:0000256" key="2">
    <source>
        <dbReference type="ARBA" id="ARBA00006434"/>
    </source>
</evidence>
<evidence type="ECO:0000256" key="4">
    <source>
        <dbReference type="ARBA" id="ARBA00022475"/>
    </source>
</evidence>
<feature type="transmembrane region" description="Helical" evidence="12">
    <location>
        <begin position="185"/>
        <end position="205"/>
    </location>
</feature>
<dbReference type="InterPro" id="IPR001734">
    <property type="entry name" value="Na/solute_symporter"/>
</dbReference>
<evidence type="ECO:0000256" key="3">
    <source>
        <dbReference type="ARBA" id="ARBA00022448"/>
    </source>
</evidence>
<keyword evidence="11" id="KW-0739">Sodium transport</keyword>
<feature type="transmembrane region" description="Helical" evidence="12">
    <location>
        <begin position="160"/>
        <end position="178"/>
    </location>
</feature>
<dbReference type="PROSITE" id="PS50283">
    <property type="entry name" value="NA_SOLUT_SYMP_3"/>
    <property type="match status" value="1"/>
</dbReference>
<feature type="transmembrane region" description="Helical" evidence="12">
    <location>
        <begin position="127"/>
        <end position="148"/>
    </location>
</feature>
<keyword evidence="3" id="KW-0813">Transport</keyword>
<evidence type="ECO:0000256" key="7">
    <source>
        <dbReference type="ARBA" id="ARBA00022989"/>
    </source>
</evidence>
<keyword evidence="8" id="KW-0915">Sodium</keyword>
<dbReference type="InterPro" id="IPR050277">
    <property type="entry name" value="Sodium:Solute_Symporter"/>
</dbReference>
<protein>
    <submittedName>
        <fullName evidence="13">Osmoregulated proline transporter OpuE</fullName>
    </submittedName>
</protein>
<comment type="caution">
    <text evidence="13">The sequence shown here is derived from an EMBL/GenBank/DDBJ whole genome shotgun (WGS) entry which is preliminary data.</text>
</comment>
<name>A0A645F7N3_9ZZZZ</name>
<organism evidence="13">
    <name type="scientific">bioreactor metagenome</name>
    <dbReference type="NCBI Taxonomy" id="1076179"/>
    <lineage>
        <taxon>unclassified sequences</taxon>
        <taxon>metagenomes</taxon>
        <taxon>ecological metagenomes</taxon>
    </lineage>
</organism>
<evidence type="ECO:0000256" key="5">
    <source>
        <dbReference type="ARBA" id="ARBA00022692"/>
    </source>
</evidence>
<evidence type="ECO:0000256" key="11">
    <source>
        <dbReference type="ARBA" id="ARBA00023201"/>
    </source>
</evidence>
<keyword evidence="7 12" id="KW-1133">Transmembrane helix</keyword>
<keyword evidence="10 12" id="KW-0472">Membrane</keyword>
<comment type="subcellular location">
    <subcellularLocation>
        <location evidence="1">Cell membrane</location>
        <topology evidence="1">Multi-pass membrane protein</topology>
    </subcellularLocation>
</comment>
<dbReference type="PANTHER" id="PTHR48086">
    <property type="entry name" value="SODIUM/PROLINE SYMPORTER-RELATED"/>
    <property type="match status" value="1"/>
</dbReference>
<gene>
    <name evidence="13" type="primary">opuE_14</name>
    <name evidence="13" type="ORF">SDC9_157586</name>
</gene>
<evidence type="ECO:0000256" key="10">
    <source>
        <dbReference type="ARBA" id="ARBA00023136"/>
    </source>
</evidence>
<dbReference type="PANTHER" id="PTHR48086:SF3">
    <property type="entry name" value="SODIUM_PROLINE SYMPORTER"/>
    <property type="match status" value="1"/>
</dbReference>
<dbReference type="InterPro" id="IPR038377">
    <property type="entry name" value="Na/Glc_symporter_sf"/>
</dbReference>
<keyword evidence="4" id="KW-1003">Cell membrane</keyword>
<dbReference type="GO" id="GO:0005886">
    <property type="term" value="C:plasma membrane"/>
    <property type="evidence" value="ECO:0007669"/>
    <property type="project" value="UniProtKB-SubCell"/>
</dbReference>
<dbReference type="EMBL" id="VSSQ01056430">
    <property type="protein sequence ID" value="MPN10291.1"/>
    <property type="molecule type" value="Genomic_DNA"/>
</dbReference>
<reference evidence="13" key="1">
    <citation type="submission" date="2019-08" db="EMBL/GenBank/DDBJ databases">
        <authorList>
            <person name="Kucharzyk K."/>
            <person name="Murdoch R.W."/>
            <person name="Higgins S."/>
            <person name="Loffler F."/>
        </authorList>
    </citation>
    <scope>NUCLEOTIDE SEQUENCE</scope>
</reference>
<keyword evidence="5 12" id="KW-0812">Transmembrane</keyword>
<evidence type="ECO:0000256" key="1">
    <source>
        <dbReference type="ARBA" id="ARBA00004651"/>
    </source>
</evidence>
<keyword evidence="6" id="KW-0769">Symport</keyword>
<evidence type="ECO:0000256" key="9">
    <source>
        <dbReference type="ARBA" id="ARBA00023065"/>
    </source>
</evidence>
<dbReference type="Gene3D" id="1.20.1730.10">
    <property type="entry name" value="Sodium/glucose cotransporter"/>
    <property type="match status" value="1"/>
</dbReference>
<evidence type="ECO:0000256" key="6">
    <source>
        <dbReference type="ARBA" id="ARBA00022847"/>
    </source>
</evidence>
<feature type="transmembrane region" description="Helical" evidence="12">
    <location>
        <begin position="211"/>
        <end position="231"/>
    </location>
</feature>
<sequence length="239" mass="25329">MFFGWGLGLAVNPQYAVRILASRDARSARRMIWISLALLAGIYFTLSSIGLGMRVLIPTVNETLSTDEIFTYILNNDLYSEWSGFLLFAIIGACVSTANSQLLLIASSCSCDIVGALWPRPLKESTLVGLSRGAVMAGGTLSLLLALSPPASLLTYGGDVWGVFSVTLLAPVFGTLLWERTTRTGVCAALGAGLLALAVFYPPYYGGLLPVHPALPGTLISAGALWLGSVLSRKKEAEV</sequence>
<accession>A0A645F7N3</accession>
<dbReference type="GO" id="GO:0015293">
    <property type="term" value="F:symporter activity"/>
    <property type="evidence" value="ECO:0007669"/>
    <property type="project" value="UniProtKB-KW"/>
</dbReference>
<dbReference type="Pfam" id="PF00474">
    <property type="entry name" value="SSF"/>
    <property type="match status" value="1"/>
</dbReference>
<evidence type="ECO:0000256" key="12">
    <source>
        <dbReference type="SAM" id="Phobius"/>
    </source>
</evidence>
<evidence type="ECO:0000313" key="13">
    <source>
        <dbReference type="EMBL" id="MPN10291.1"/>
    </source>
</evidence>
<dbReference type="AlphaFoldDB" id="A0A645F7N3"/>
<feature type="transmembrane region" description="Helical" evidence="12">
    <location>
        <begin position="32"/>
        <end position="57"/>
    </location>
</feature>
<proteinExistence type="inferred from homology"/>
<keyword evidence="9" id="KW-0406">Ion transport</keyword>